<evidence type="ECO:0000256" key="2">
    <source>
        <dbReference type="ARBA" id="ARBA00022692"/>
    </source>
</evidence>
<dbReference type="GO" id="GO:0006691">
    <property type="term" value="P:leukotriene metabolic process"/>
    <property type="evidence" value="ECO:0007669"/>
    <property type="project" value="UniProtKB-ARBA"/>
</dbReference>
<feature type="transmembrane region" description="Helical" evidence="5">
    <location>
        <begin position="173"/>
        <end position="195"/>
    </location>
</feature>
<dbReference type="GO" id="GO:0004602">
    <property type="term" value="F:glutathione peroxidase activity"/>
    <property type="evidence" value="ECO:0007669"/>
    <property type="project" value="TreeGrafter"/>
</dbReference>
<dbReference type="GO" id="GO:0005783">
    <property type="term" value="C:endoplasmic reticulum"/>
    <property type="evidence" value="ECO:0007669"/>
    <property type="project" value="TreeGrafter"/>
</dbReference>
<dbReference type="InterPro" id="IPR050997">
    <property type="entry name" value="MAPEG"/>
</dbReference>
<evidence type="ECO:0000313" key="7">
    <source>
        <dbReference type="Proteomes" id="UP001165085"/>
    </source>
</evidence>
<comment type="caution">
    <text evidence="6">The sequence shown here is derived from an EMBL/GenBank/DDBJ whole genome shotgun (WGS) entry which is preliminary data.</text>
</comment>
<organism evidence="6 7">
    <name type="scientific">Triparma strigata</name>
    <dbReference type="NCBI Taxonomy" id="1606541"/>
    <lineage>
        <taxon>Eukaryota</taxon>
        <taxon>Sar</taxon>
        <taxon>Stramenopiles</taxon>
        <taxon>Ochrophyta</taxon>
        <taxon>Bolidophyceae</taxon>
        <taxon>Parmales</taxon>
        <taxon>Triparmaceae</taxon>
        <taxon>Triparma</taxon>
    </lineage>
</organism>
<name>A0A9W7AMI0_9STRA</name>
<dbReference type="Pfam" id="PF01124">
    <property type="entry name" value="MAPEG"/>
    <property type="match status" value="1"/>
</dbReference>
<dbReference type="GO" id="GO:0016020">
    <property type="term" value="C:membrane"/>
    <property type="evidence" value="ECO:0007669"/>
    <property type="project" value="UniProtKB-SubCell"/>
</dbReference>
<dbReference type="Proteomes" id="UP001165085">
    <property type="component" value="Unassembled WGS sequence"/>
</dbReference>
<feature type="transmembrane region" description="Helical" evidence="5">
    <location>
        <begin position="44"/>
        <end position="68"/>
    </location>
</feature>
<dbReference type="SUPFAM" id="SSF161084">
    <property type="entry name" value="MAPEG domain-like"/>
    <property type="match status" value="1"/>
</dbReference>
<reference evidence="7" key="1">
    <citation type="journal article" date="2023" name="Commun. Biol.">
        <title>Genome analysis of Parmales, the sister group of diatoms, reveals the evolutionary specialization of diatoms from phago-mixotrophs to photoautotrophs.</title>
        <authorList>
            <person name="Ban H."/>
            <person name="Sato S."/>
            <person name="Yoshikawa S."/>
            <person name="Yamada K."/>
            <person name="Nakamura Y."/>
            <person name="Ichinomiya M."/>
            <person name="Sato N."/>
            <person name="Blanc-Mathieu R."/>
            <person name="Endo H."/>
            <person name="Kuwata A."/>
            <person name="Ogata H."/>
        </authorList>
    </citation>
    <scope>NUCLEOTIDE SEQUENCE [LARGE SCALE GENOMIC DNA]</scope>
    <source>
        <strain evidence="7">NIES 3701</strain>
    </source>
</reference>
<dbReference type="PANTHER" id="PTHR10250:SF26">
    <property type="entry name" value="GLUTATHIONE S-TRANSFERASE 3, MITOCHONDRIAL"/>
    <property type="match status" value="1"/>
</dbReference>
<keyword evidence="4 5" id="KW-0472">Membrane</keyword>
<keyword evidence="3 5" id="KW-1133">Transmembrane helix</keyword>
<evidence type="ECO:0000256" key="3">
    <source>
        <dbReference type="ARBA" id="ARBA00022989"/>
    </source>
</evidence>
<dbReference type="InterPro" id="IPR023352">
    <property type="entry name" value="MAPEG-like_dom_sf"/>
</dbReference>
<comment type="subcellular location">
    <subcellularLocation>
        <location evidence="1">Membrane</location>
        <topology evidence="1">Multi-pass membrane protein</topology>
    </subcellularLocation>
</comment>
<dbReference type="Gene3D" id="1.20.120.550">
    <property type="entry name" value="Membrane associated eicosanoid/glutathione metabolism-like domain"/>
    <property type="match status" value="1"/>
</dbReference>
<dbReference type="EMBL" id="BRXY01000172">
    <property type="protein sequence ID" value="GMH73811.1"/>
    <property type="molecule type" value="Genomic_DNA"/>
</dbReference>
<keyword evidence="2 5" id="KW-0812">Transmembrane</keyword>
<protein>
    <submittedName>
        <fullName evidence="6">Uncharacterized protein</fullName>
    </submittedName>
</protein>
<accession>A0A9W7AMI0</accession>
<dbReference type="GO" id="GO:0005635">
    <property type="term" value="C:nuclear envelope"/>
    <property type="evidence" value="ECO:0007669"/>
    <property type="project" value="TreeGrafter"/>
</dbReference>
<evidence type="ECO:0000313" key="6">
    <source>
        <dbReference type="EMBL" id="GMH73811.1"/>
    </source>
</evidence>
<evidence type="ECO:0000256" key="1">
    <source>
        <dbReference type="ARBA" id="ARBA00004141"/>
    </source>
</evidence>
<dbReference type="OrthoDB" id="410651at2759"/>
<gene>
    <name evidence="6" type="ORF">TrST_g9593</name>
</gene>
<feature type="transmembrane region" description="Helical" evidence="5">
    <location>
        <begin position="125"/>
        <end position="147"/>
    </location>
</feature>
<proteinExistence type="predicted"/>
<dbReference type="InterPro" id="IPR001129">
    <property type="entry name" value="Membr-assoc_MAPEG"/>
</dbReference>
<dbReference type="PANTHER" id="PTHR10250">
    <property type="entry name" value="MICROSOMAL GLUTATHIONE S-TRANSFERASE"/>
    <property type="match status" value="1"/>
</dbReference>
<evidence type="ECO:0000256" key="4">
    <source>
        <dbReference type="ARBA" id="ARBA00023136"/>
    </source>
</evidence>
<keyword evidence="7" id="KW-1185">Reference proteome</keyword>
<evidence type="ECO:0000256" key="5">
    <source>
        <dbReference type="SAM" id="Phobius"/>
    </source>
</evidence>
<dbReference type="AlphaFoldDB" id="A0A9W7AMI0"/>
<sequence length="196" mass="21179">MGYTKLFAQLPFLSLVPGYLELYVLPQYAPALTSVSSSGLPRAAGAVLALHVVAGVWIVVWGLASVGAKRKHYMEKARKDGEKDVDTRYALPNLYVDGTSVHARAFNCCQRSHQQVFESYTQFSVANLAGAICFPLTALLSASVWFLGRVTWAKGYAASEGDAKKRYTSPFSYGVWTGLLSSSILGLMSAAKITLG</sequence>
<dbReference type="GO" id="GO:0004364">
    <property type="term" value="F:glutathione transferase activity"/>
    <property type="evidence" value="ECO:0007669"/>
    <property type="project" value="TreeGrafter"/>
</dbReference>